<dbReference type="SUPFAM" id="SSF53474">
    <property type="entry name" value="alpha/beta-Hydrolases"/>
    <property type="match status" value="1"/>
</dbReference>
<dbReference type="Gene3D" id="3.40.50.1820">
    <property type="entry name" value="alpha/beta hydrolase"/>
    <property type="match status" value="1"/>
</dbReference>
<feature type="domain" description="Alpha/beta hydrolase fold-3" evidence="2">
    <location>
        <begin position="90"/>
        <end position="305"/>
    </location>
</feature>
<dbReference type="AlphaFoldDB" id="A0AAD7X9Z5"/>
<evidence type="ECO:0000256" key="1">
    <source>
        <dbReference type="ARBA" id="ARBA00022801"/>
    </source>
</evidence>
<proteinExistence type="predicted"/>
<dbReference type="GO" id="GO:0016787">
    <property type="term" value="F:hydrolase activity"/>
    <property type="evidence" value="ECO:0007669"/>
    <property type="project" value="UniProtKB-KW"/>
</dbReference>
<protein>
    <recommendedName>
        <fullName evidence="2">Alpha/beta hydrolase fold-3 domain-containing protein</fullName>
    </recommendedName>
</protein>
<dbReference type="InterPro" id="IPR013094">
    <property type="entry name" value="AB_hydrolase_3"/>
</dbReference>
<dbReference type="InterPro" id="IPR029058">
    <property type="entry name" value="AB_hydrolase_fold"/>
</dbReference>
<dbReference type="Proteomes" id="UP001215151">
    <property type="component" value="Unassembled WGS sequence"/>
</dbReference>
<name>A0AAD7X9Z5_9APHY</name>
<dbReference type="EMBL" id="JAPEVG010000309">
    <property type="protein sequence ID" value="KAJ8469022.1"/>
    <property type="molecule type" value="Genomic_DNA"/>
</dbReference>
<dbReference type="InterPro" id="IPR050300">
    <property type="entry name" value="GDXG_lipolytic_enzyme"/>
</dbReference>
<gene>
    <name evidence="3" type="ORF">ONZ51_g9267</name>
</gene>
<evidence type="ECO:0000313" key="3">
    <source>
        <dbReference type="EMBL" id="KAJ8469022.1"/>
    </source>
</evidence>
<keyword evidence="4" id="KW-1185">Reference proteome</keyword>
<sequence>MDPEYAAALTKAGLLGAGSTPPLPPSTAKEARAGFDIAVLKGYKAFLEPNLPPSNTYTVTDYPVSVEGGEISVRCLVPVADDQGVTFPVLVNIHGGGWTVGSVELDDYALRGYCVRQKISIVNFEYRLAPEYPFPTAVDDCHAALKWVVSNTSLLKADVKKGFLIGGESAGANLSAVLAHIVRDDPSFEGRRLTGQLLCEPNVCHYAAYPESLKSQFRSMDEFPDMPALTRATIERFYEWYNAPPSDPRFSPLLYPSHRELPRAYIQAMGLDALRDDALVYAEVLREAGVETKLDIYPGVGHGFQYGVPDIPAAAKVRADTEQAIGWLLDRKSSA</sequence>
<reference evidence="3" key="1">
    <citation type="submission" date="2022-11" db="EMBL/GenBank/DDBJ databases">
        <title>Genome Sequence of Cubamyces cubensis.</title>
        <authorList>
            <person name="Buettner E."/>
        </authorList>
    </citation>
    <scope>NUCLEOTIDE SEQUENCE</scope>
    <source>
        <strain evidence="3">MPL-01</strain>
    </source>
</reference>
<comment type="caution">
    <text evidence="3">The sequence shown here is derived from an EMBL/GenBank/DDBJ whole genome shotgun (WGS) entry which is preliminary data.</text>
</comment>
<evidence type="ECO:0000313" key="4">
    <source>
        <dbReference type="Proteomes" id="UP001215151"/>
    </source>
</evidence>
<dbReference type="Pfam" id="PF07859">
    <property type="entry name" value="Abhydrolase_3"/>
    <property type="match status" value="1"/>
</dbReference>
<keyword evidence="1" id="KW-0378">Hydrolase</keyword>
<organism evidence="3 4">
    <name type="scientific">Trametes cubensis</name>
    <dbReference type="NCBI Taxonomy" id="1111947"/>
    <lineage>
        <taxon>Eukaryota</taxon>
        <taxon>Fungi</taxon>
        <taxon>Dikarya</taxon>
        <taxon>Basidiomycota</taxon>
        <taxon>Agaricomycotina</taxon>
        <taxon>Agaricomycetes</taxon>
        <taxon>Polyporales</taxon>
        <taxon>Polyporaceae</taxon>
        <taxon>Trametes</taxon>
    </lineage>
</organism>
<dbReference type="PANTHER" id="PTHR48081:SF8">
    <property type="entry name" value="ALPHA_BETA HYDROLASE FOLD-3 DOMAIN-CONTAINING PROTEIN-RELATED"/>
    <property type="match status" value="1"/>
</dbReference>
<dbReference type="PANTHER" id="PTHR48081">
    <property type="entry name" value="AB HYDROLASE SUPERFAMILY PROTEIN C4A8.06C"/>
    <property type="match status" value="1"/>
</dbReference>
<accession>A0AAD7X9Z5</accession>
<evidence type="ECO:0000259" key="2">
    <source>
        <dbReference type="Pfam" id="PF07859"/>
    </source>
</evidence>